<dbReference type="RefSeq" id="WP_051307650.1">
    <property type="nucleotide sequence ID" value="NZ_CP021081.1"/>
</dbReference>
<accession>A0A221SVR3</accession>
<keyword evidence="1" id="KW-1133">Transmembrane helix</keyword>
<sequence length="252" mass="24685">MNLAVPIPESARGSALPRTIDLSYPSNRYAVGASAASALAARLLGGSWPEAALVGVNAFAAWACARELDPDHAQTATVALPLAAAAAWMGRPARPLAAAALLSGVRALSGTTGRVDAGMDVPVLAGLTALAALSGDRAAALPVAGAAALTPGLEKPWVAALALLPGLRVTPSASVPATLVALAALLAAPRLAAPESVTAEADQGGRVLPGRVRRSRQVAGAAVGAAVVAGQAASVLPLAVAALAVGLRRAAR</sequence>
<dbReference type="EMBL" id="CP021081">
    <property type="protein sequence ID" value="ASN80723.1"/>
    <property type="molecule type" value="Genomic_DNA"/>
</dbReference>
<evidence type="ECO:0000313" key="2">
    <source>
        <dbReference type="EMBL" id="ASN80723.1"/>
    </source>
</evidence>
<dbReference type="AlphaFoldDB" id="A0A221SVR3"/>
<name>A0A221SVR3_9DEIO</name>
<keyword evidence="3" id="KW-1185">Reference proteome</keyword>
<proteinExistence type="predicted"/>
<dbReference type="Proteomes" id="UP000259030">
    <property type="component" value="Chromosome"/>
</dbReference>
<dbReference type="STRING" id="317577.GCA_000419625_02585"/>
<evidence type="ECO:0000256" key="1">
    <source>
        <dbReference type="SAM" id="Phobius"/>
    </source>
</evidence>
<keyword evidence="1" id="KW-0472">Membrane</keyword>
<keyword evidence="1" id="KW-0812">Transmembrane</keyword>
<reference evidence="2 3" key="1">
    <citation type="submission" date="2017-05" db="EMBL/GenBank/DDBJ databases">
        <title>The complete genome sequence of Deinococcus ficus isolated from the rhizosphere of the Ficus religiosa L. in Taiwan.</title>
        <authorList>
            <person name="Wu K.-M."/>
            <person name="Liao T.-L."/>
            <person name="Liu Y.-M."/>
            <person name="Young C.-C."/>
            <person name="Tsai S.-F."/>
        </authorList>
    </citation>
    <scope>NUCLEOTIDE SEQUENCE [LARGE SCALE GENOMIC DNA]</scope>
    <source>
        <strain evidence="2 3">CC-FR2-10</strain>
    </source>
</reference>
<feature type="transmembrane region" description="Helical" evidence="1">
    <location>
        <begin position="221"/>
        <end position="247"/>
    </location>
</feature>
<evidence type="ECO:0000313" key="3">
    <source>
        <dbReference type="Proteomes" id="UP000259030"/>
    </source>
</evidence>
<dbReference type="KEGG" id="dfc:DFI_06650"/>
<gene>
    <name evidence="2" type="ORF">DFI_06650</name>
</gene>
<organism evidence="2 3">
    <name type="scientific">Deinococcus ficus</name>
    <dbReference type="NCBI Taxonomy" id="317577"/>
    <lineage>
        <taxon>Bacteria</taxon>
        <taxon>Thermotogati</taxon>
        <taxon>Deinococcota</taxon>
        <taxon>Deinococci</taxon>
        <taxon>Deinococcales</taxon>
        <taxon>Deinococcaceae</taxon>
        <taxon>Deinococcus</taxon>
    </lineage>
</organism>
<protein>
    <submittedName>
        <fullName evidence="2">Uncharacterized protein</fullName>
    </submittedName>
</protein>